<reference evidence="1 2" key="1">
    <citation type="submission" date="2009-07" db="EMBL/GenBank/DDBJ databases">
        <authorList>
            <person name="Madupu R."/>
            <person name="Sebastian Y."/>
            <person name="Durkin A.S."/>
            <person name="Torralba M."/>
            <person name="Methe B."/>
            <person name="Sutton G.G."/>
            <person name="Strausberg R.L."/>
            <person name="Nelson K.E."/>
        </authorList>
    </citation>
    <scope>NUCLEOTIDE SEQUENCE [LARGE SCALE GENOMIC DNA]</scope>
    <source>
        <strain evidence="1 2">RM3277</strain>
    </source>
</reference>
<comment type="caution">
    <text evidence="1">The sequence shown here is derived from an EMBL/GenBank/DDBJ whole genome shotgun (WGS) entry which is preliminary data.</text>
</comment>
<dbReference type="EMBL" id="ACVQ01000027">
    <property type="protein sequence ID" value="EET79247.1"/>
    <property type="molecule type" value="Genomic_DNA"/>
</dbReference>
<evidence type="ECO:0000313" key="2">
    <source>
        <dbReference type="Proteomes" id="UP000003107"/>
    </source>
</evidence>
<evidence type="ECO:0000313" key="1">
    <source>
        <dbReference type="EMBL" id="EET79247.1"/>
    </source>
</evidence>
<dbReference type="AlphaFoldDB" id="C6RHN0"/>
<protein>
    <submittedName>
        <fullName evidence="1">Uncharacterized protein</fullName>
    </submittedName>
</protein>
<gene>
    <name evidence="1" type="ORF">CAMSH0001_0857</name>
</gene>
<keyword evidence="2" id="KW-1185">Reference proteome</keyword>
<accession>C6RHN0</accession>
<dbReference type="Proteomes" id="UP000003107">
    <property type="component" value="Unassembled WGS sequence"/>
</dbReference>
<organism evidence="1 2">
    <name type="scientific">Campylobacter showae RM3277</name>
    <dbReference type="NCBI Taxonomy" id="553219"/>
    <lineage>
        <taxon>Bacteria</taxon>
        <taxon>Pseudomonadati</taxon>
        <taxon>Campylobacterota</taxon>
        <taxon>Epsilonproteobacteria</taxon>
        <taxon>Campylobacterales</taxon>
        <taxon>Campylobacteraceae</taxon>
        <taxon>Campylobacter</taxon>
    </lineage>
</organism>
<proteinExistence type="predicted"/>
<name>C6RHN0_9BACT</name>
<sequence>MECGKFSVGFGEPNLTADSAKQNFISRASRVNLVKFDSFASRPQNRVKFDALKSLASQLTPSP</sequence>